<proteinExistence type="predicted"/>
<evidence type="ECO:0000313" key="2">
    <source>
        <dbReference type="EMBL" id="NMC62782.1"/>
    </source>
</evidence>
<sequence length="93" mass="10467">MLDPEGKYESVYNRFAHIYFVASEDAIPRFRNIAFDTVVVELNPASPLLKKLGVTHILAIKPDKTFNNPNLKHLGAVGDRHVYAVATDDKKLM</sequence>
<reference evidence="2 3" key="1">
    <citation type="journal article" date="2020" name="Biotechnol. Biofuels">
        <title>New insights from the biogas microbiome by comprehensive genome-resolved metagenomics of nearly 1600 species originating from multiple anaerobic digesters.</title>
        <authorList>
            <person name="Campanaro S."/>
            <person name="Treu L."/>
            <person name="Rodriguez-R L.M."/>
            <person name="Kovalovszki A."/>
            <person name="Ziels R.M."/>
            <person name="Maus I."/>
            <person name="Zhu X."/>
            <person name="Kougias P.G."/>
            <person name="Basile A."/>
            <person name="Luo G."/>
            <person name="Schluter A."/>
            <person name="Konstantinidis K.T."/>
            <person name="Angelidaki I."/>
        </authorList>
    </citation>
    <scope>NUCLEOTIDE SEQUENCE [LARGE SCALE GENOMIC DNA]</scope>
    <source>
        <strain evidence="2">AS27yjCOA_65</strain>
    </source>
</reference>
<feature type="domain" description="DUF7654" evidence="1">
    <location>
        <begin position="2"/>
        <end position="86"/>
    </location>
</feature>
<evidence type="ECO:0000259" key="1">
    <source>
        <dbReference type="Pfam" id="PF24672"/>
    </source>
</evidence>
<name>A0A7X9FRB2_9DELT</name>
<accession>A0A7X9FRB2</accession>
<dbReference type="AlphaFoldDB" id="A0A7X9FRB2"/>
<dbReference type="Pfam" id="PF24672">
    <property type="entry name" value="DUF7654"/>
    <property type="match status" value="1"/>
</dbReference>
<dbReference type="EMBL" id="JAAZON010000276">
    <property type="protein sequence ID" value="NMC62782.1"/>
    <property type="molecule type" value="Genomic_DNA"/>
</dbReference>
<organism evidence="2 3">
    <name type="scientific">SAR324 cluster bacterium</name>
    <dbReference type="NCBI Taxonomy" id="2024889"/>
    <lineage>
        <taxon>Bacteria</taxon>
        <taxon>Deltaproteobacteria</taxon>
        <taxon>SAR324 cluster</taxon>
    </lineage>
</organism>
<dbReference type="Proteomes" id="UP000524246">
    <property type="component" value="Unassembled WGS sequence"/>
</dbReference>
<dbReference type="InterPro" id="IPR056071">
    <property type="entry name" value="DUF7654"/>
</dbReference>
<gene>
    <name evidence="2" type="ORF">GYA55_06390</name>
</gene>
<comment type="caution">
    <text evidence="2">The sequence shown here is derived from an EMBL/GenBank/DDBJ whole genome shotgun (WGS) entry which is preliminary data.</text>
</comment>
<protein>
    <recommendedName>
        <fullName evidence="1">DUF7654 domain-containing protein</fullName>
    </recommendedName>
</protein>
<evidence type="ECO:0000313" key="3">
    <source>
        <dbReference type="Proteomes" id="UP000524246"/>
    </source>
</evidence>